<evidence type="ECO:0000313" key="3">
    <source>
        <dbReference type="Proteomes" id="UP000189545"/>
    </source>
</evidence>
<keyword evidence="3" id="KW-1185">Reference proteome</keyword>
<dbReference type="InterPro" id="IPR005122">
    <property type="entry name" value="Uracil-DNA_glycosylase-like"/>
</dbReference>
<dbReference type="RefSeq" id="WP_077752286.1">
    <property type="nucleotide sequence ID" value="NZ_CP014782.1"/>
</dbReference>
<dbReference type="STRING" id="225848.Sps_01912"/>
<organism evidence="2 3">
    <name type="scientific">Shewanella psychrophila</name>
    <dbReference type="NCBI Taxonomy" id="225848"/>
    <lineage>
        <taxon>Bacteria</taxon>
        <taxon>Pseudomonadati</taxon>
        <taxon>Pseudomonadota</taxon>
        <taxon>Gammaproteobacteria</taxon>
        <taxon>Alteromonadales</taxon>
        <taxon>Shewanellaceae</taxon>
        <taxon>Shewanella</taxon>
    </lineage>
</organism>
<dbReference type="Gene3D" id="3.40.470.10">
    <property type="entry name" value="Uracil-DNA glycosylase-like domain"/>
    <property type="match status" value="1"/>
</dbReference>
<dbReference type="AlphaFoldDB" id="A0A1S6HNJ3"/>
<gene>
    <name evidence="2" type="ORF">Sps_01912</name>
</gene>
<dbReference type="SMART" id="SM00987">
    <property type="entry name" value="UreE_C"/>
    <property type="match status" value="1"/>
</dbReference>
<name>A0A1S6HNJ3_9GAMM</name>
<dbReference type="InterPro" id="IPR047124">
    <property type="entry name" value="HI_0220.2"/>
</dbReference>
<accession>A0A1S6HNJ3</accession>
<dbReference type="Pfam" id="PF03167">
    <property type="entry name" value="UDG"/>
    <property type="match status" value="1"/>
</dbReference>
<dbReference type="PANTHER" id="PTHR42160:SF1">
    <property type="entry name" value="URACIL-DNA GLYCOSYLASE SUPERFAMILY PROTEIN"/>
    <property type="match status" value="1"/>
</dbReference>
<protein>
    <submittedName>
        <fullName evidence="2">Uracil-DNA glycosylase</fullName>
    </submittedName>
</protein>
<dbReference type="SUPFAM" id="SSF52141">
    <property type="entry name" value="Uracil-DNA glycosylase-like"/>
    <property type="match status" value="1"/>
</dbReference>
<sequence>MQSSDSCLQLKQQILACHLCQAELPLPAKPIVQFSQHSKILIAGQAPGLKAHEKDAPFHDPSGKRLRDWLGVTEDQFYDDQLFAILPIGFCFPGTVIRNGKKSGDKPPMPLCAKTWRADVLKELNQIELIIILGQYAIDYHLTKSHINQSHLAKSHLVKSHSTNTQPKKLSVTDAVMNWQEYWPQKMVLPHPSPRNNIWIKRHPQFEIEILPILKQRIADIIRS</sequence>
<dbReference type="OrthoDB" id="9789139at2"/>
<evidence type="ECO:0000259" key="1">
    <source>
        <dbReference type="SMART" id="SM00986"/>
    </source>
</evidence>
<dbReference type="InterPro" id="IPR036895">
    <property type="entry name" value="Uracil-DNA_glycosylase-like_sf"/>
</dbReference>
<reference evidence="2 3" key="1">
    <citation type="submission" date="2016-03" db="EMBL/GenBank/DDBJ databases">
        <title>Complete genome sequence of Shewanella psychrophila WP2, a deep sea bacterium isolated from west Pacific sediment.</title>
        <authorList>
            <person name="Xu G."/>
            <person name="Jian H."/>
        </authorList>
    </citation>
    <scope>NUCLEOTIDE SEQUENCE [LARGE SCALE GENOMIC DNA]</scope>
    <source>
        <strain evidence="2 3">WP2</strain>
    </source>
</reference>
<dbReference type="SMART" id="SM00986">
    <property type="entry name" value="UDG"/>
    <property type="match status" value="1"/>
</dbReference>
<proteinExistence type="predicted"/>
<evidence type="ECO:0000313" key="2">
    <source>
        <dbReference type="EMBL" id="AQS37072.1"/>
    </source>
</evidence>
<dbReference type="CDD" id="cd10033">
    <property type="entry name" value="UDG_like"/>
    <property type="match status" value="1"/>
</dbReference>
<dbReference type="Proteomes" id="UP000189545">
    <property type="component" value="Chromosome"/>
</dbReference>
<dbReference type="EMBL" id="CP014782">
    <property type="protein sequence ID" value="AQS37072.1"/>
    <property type="molecule type" value="Genomic_DNA"/>
</dbReference>
<feature type="domain" description="Uracil-DNA glycosylase-like" evidence="1">
    <location>
        <begin position="31"/>
        <end position="215"/>
    </location>
</feature>
<dbReference type="PANTHER" id="PTHR42160">
    <property type="entry name" value="URACIL-DNA GLYCOSYLASE SUPERFAMILY PROTEIN"/>
    <property type="match status" value="1"/>
</dbReference>
<dbReference type="KEGG" id="spsw:Sps_01912"/>